<dbReference type="AlphaFoldDB" id="A0A3R7MU79"/>
<reference evidence="7 8" key="1">
    <citation type="submission" date="2018-04" db="EMBL/GenBank/DDBJ databases">
        <authorList>
            <person name="Zhang X."/>
            <person name="Yuan J."/>
            <person name="Li F."/>
            <person name="Xiang J."/>
        </authorList>
    </citation>
    <scope>NUCLEOTIDE SEQUENCE [LARGE SCALE GENOMIC DNA]</scope>
    <source>
        <tissue evidence="7">Muscle</tissue>
    </source>
</reference>
<dbReference type="Proteomes" id="UP000283509">
    <property type="component" value="Unassembled WGS sequence"/>
</dbReference>
<evidence type="ECO:0000256" key="2">
    <source>
        <dbReference type="ARBA" id="ARBA00006824"/>
    </source>
</evidence>
<gene>
    <name evidence="7" type="ORF">C7M84_023984</name>
</gene>
<dbReference type="PANTHER" id="PTHR11266">
    <property type="entry name" value="PEROXISOMAL MEMBRANE PROTEIN 2, PXMP2 MPV17"/>
    <property type="match status" value="1"/>
</dbReference>
<evidence type="ECO:0000313" key="8">
    <source>
        <dbReference type="Proteomes" id="UP000283509"/>
    </source>
</evidence>
<dbReference type="Pfam" id="PF04117">
    <property type="entry name" value="Mpv17_PMP22"/>
    <property type="match status" value="1"/>
</dbReference>
<dbReference type="GO" id="GO:0005778">
    <property type="term" value="C:peroxisomal membrane"/>
    <property type="evidence" value="ECO:0007669"/>
    <property type="project" value="TreeGrafter"/>
</dbReference>
<evidence type="ECO:0000313" key="7">
    <source>
        <dbReference type="EMBL" id="ROT85999.1"/>
    </source>
</evidence>
<evidence type="ECO:0000256" key="5">
    <source>
        <dbReference type="ARBA" id="ARBA00023136"/>
    </source>
</evidence>
<comment type="subcellular location">
    <subcellularLocation>
        <location evidence="1">Membrane</location>
        <topology evidence="1">Multi-pass membrane protein</topology>
    </subcellularLocation>
</comment>
<accession>A0A3R7MU79</accession>
<dbReference type="PANTHER" id="PTHR11266:SF80">
    <property type="entry name" value="PEROXISOMAL MEMBRANE PROTEIN 2"/>
    <property type="match status" value="1"/>
</dbReference>
<reference evidence="7 8" key="2">
    <citation type="submission" date="2019-01" db="EMBL/GenBank/DDBJ databases">
        <title>The decoding of complex shrimp genome reveals the adaptation for benthos swimmer, frequently molting mechanism and breeding impact on genome.</title>
        <authorList>
            <person name="Sun Y."/>
            <person name="Gao Y."/>
            <person name="Yu Y."/>
        </authorList>
    </citation>
    <scope>NUCLEOTIDE SEQUENCE [LARGE SCALE GENOMIC DNA]</scope>
    <source>
        <tissue evidence="7">Muscle</tissue>
    </source>
</reference>
<protein>
    <submittedName>
        <fullName evidence="7">Putative peroxisomal membrane protein 2-like</fullName>
    </submittedName>
</protein>
<evidence type="ECO:0000256" key="6">
    <source>
        <dbReference type="RuleBase" id="RU363053"/>
    </source>
</evidence>
<dbReference type="EMBL" id="QCYY01000077">
    <property type="protein sequence ID" value="ROT85999.1"/>
    <property type="molecule type" value="Genomic_DNA"/>
</dbReference>
<comment type="caution">
    <text evidence="7">The sequence shown here is derived from an EMBL/GenBank/DDBJ whole genome shotgun (WGS) entry which is preliminary data.</text>
</comment>
<dbReference type="STRING" id="6689.A0A3R7MU79"/>
<name>A0A3R7MU79_PENVA</name>
<evidence type="ECO:0000256" key="4">
    <source>
        <dbReference type="ARBA" id="ARBA00022989"/>
    </source>
</evidence>
<keyword evidence="5 6" id="KW-0472">Membrane</keyword>
<evidence type="ECO:0000256" key="1">
    <source>
        <dbReference type="ARBA" id="ARBA00004141"/>
    </source>
</evidence>
<proteinExistence type="inferred from homology"/>
<sequence length="185" mass="20985">MLAAVILDKGIRSYNGCLFTRPLLTKACTSACTAALGDFLGQLITKQPKTNLISMARYASFGFVVTGPLAHYFYKMLDKIVPPTAYGAALKRLLVDRFTFAPLVLLLSLYILSRLEGKSHETCAKEVKAKYWAALKMNWKVWTPVQYININYIPQQYRSLFANLVAVFWIMYLTNKRRQATAKNN</sequence>
<keyword evidence="4 6" id="KW-1133">Transmembrane helix</keyword>
<evidence type="ECO:0000256" key="3">
    <source>
        <dbReference type="ARBA" id="ARBA00022692"/>
    </source>
</evidence>
<dbReference type="InterPro" id="IPR007248">
    <property type="entry name" value="Mpv17_PMP22"/>
</dbReference>
<keyword evidence="3 6" id="KW-0812">Transmembrane</keyword>
<feature type="transmembrane region" description="Helical" evidence="6">
    <location>
        <begin position="55"/>
        <end position="74"/>
    </location>
</feature>
<keyword evidence="8" id="KW-1185">Reference proteome</keyword>
<dbReference type="OrthoDB" id="860at2759"/>
<comment type="similarity">
    <text evidence="2 6">Belongs to the peroxisomal membrane protein PXMP2/4 family.</text>
</comment>
<feature type="transmembrane region" description="Helical" evidence="6">
    <location>
        <begin position="94"/>
        <end position="112"/>
    </location>
</feature>
<organism evidence="7 8">
    <name type="scientific">Penaeus vannamei</name>
    <name type="common">Whiteleg shrimp</name>
    <name type="synonym">Litopenaeus vannamei</name>
    <dbReference type="NCBI Taxonomy" id="6689"/>
    <lineage>
        <taxon>Eukaryota</taxon>
        <taxon>Metazoa</taxon>
        <taxon>Ecdysozoa</taxon>
        <taxon>Arthropoda</taxon>
        <taxon>Crustacea</taxon>
        <taxon>Multicrustacea</taxon>
        <taxon>Malacostraca</taxon>
        <taxon>Eumalacostraca</taxon>
        <taxon>Eucarida</taxon>
        <taxon>Decapoda</taxon>
        <taxon>Dendrobranchiata</taxon>
        <taxon>Penaeoidea</taxon>
        <taxon>Penaeidae</taxon>
        <taxon>Penaeus</taxon>
    </lineage>
</organism>